<evidence type="ECO:0000313" key="2">
    <source>
        <dbReference type="Proteomes" id="UP001456344"/>
    </source>
</evidence>
<gene>
    <name evidence="1" type="ORF">LCL61_35160</name>
</gene>
<protein>
    <submittedName>
        <fullName evidence="1">Uncharacterized protein</fullName>
    </submittedName>
</protein>
<keyword evidence="2" id="KW-1185">Reference proteome</keyword>
<accession>A0ACD5BN07</accession>
<organism evidence="1 2">
    <name type="scientific">Amycolatopsis coloradensis</name>
    <dbReference type="NCBI Taxonomy" id="76021"/>
    <lineage>
        <taxon>Bacteria</taxon>
        <taxon>Bacillati</taxon>
        <taxon>Actinomycetota</taxon>
        <taxon>Actinomycetes</taxon>
        <taxon>Pseudonocardiales</taxon>
        <taxon>Pseudonocardiaceae</taxon>
        <taxon>Amycolatopsis</taxon>
    </lineage>
</organism>
<dbReference type="Proteomes" id="UP001456344">
    <property type="component" value="Chromosome"/>
</dbReference>
<dbReference type="EMBL" id="CP150484">
    <property type="protein sequence ID" value="WYW20802.1"/>
    <property type="molecule type" value="Genomic_DNA"/>
</dbReference>
<reference evidence="1" key="1">
    <citation type="submission" date="2023-10" db="EMBL/GenBank/DDBJ databases">
        <title>Whole genome sequencing of actinobacterial strain Amycolatopsis sp. (BCA-696) identifies the underlying plant growth-promoting genes.</title>
        <authorList>
            <person name="Gandham P."/>
            <person name="Vadla N."/>
            <person name="Saji A."/>
            <person name="Srinivas V."/>
            <person name="Ruperao P."/>
            <person name="Selvanayagam S."/>
            <person name="Saxena R.K."/>
            <person name="Rathore A."/>
            <person name="Gopalakrishnan S."/>
            <person name="Thakur V."/>
        </authorList>
    </citation>
    <scope>NUCLEOTIDE SEQUENCE</scope>
    <source>
        <strain evidence="1">BCA-696</strain>
    </source>
</reference>
<sequence length="230" mass="24707">MSWEWIERLSWIAGILSALVAVVTAWTAYLAAKGTARDLALLVSAATNDPGLLDKVEAAARKRAETVRRRVRAVLAAAVNAVVFIAFGGAFSLLISLTSDHVNTEAVGGDAPLTWRECANASEATVCAPVHRYELFRGQKVETLFSGVHRPSKRGVGGLSVELPECAAEVRWHVSVGGAVVAEAVSRDRLVRVEFPVASDQGYLFTAERTAGSDCPKAEMRVRTGITFDR</sequence>
<proteinExistence type="predicted"/>
<name>A0ACD5BN07_9PSEU</name>
<evidence type="ECO:0000313" key="1">
    <source>
        <dbReference type="EMBL" id="WYW20802.1"/>
    </source>
</evidence>